<dbReference type="SMART" id="SM00387">
    <property type="entry name" value="HATPase_c"/>
    <property type="match status" value="1"/>
</dbReference>
<dbReference type="EC" id="2.7.13.3" evidence="3"/>
<evidence type="ECO:0000256" key="15">
    <source>
        <dbReference type="SAM" id="MobiDB-lite"/>
    </source>
</evidence>
<dbReference type="Proteomes" id="UP000594380">
    <property type="component" value="Unassembled WGS sequence"/>
</dbReference>
<dbReference type="InterPro" id="IPR000700">
    <property type="entry name" value="PAS-assoc_C"/>
</dbReference>
<evidence type="ECO:0000256" key="10">
    <source>
        <dbReference type="ARBA" id="ARBA00022840"/>
    </source>
</evidence>
<dbReference type="Pfam" id="PF08447">
    <property type="entry name" value="PAS_3"/>
    <property type="match status" value="1"/>
</dbReference>
<feature type="domain" description="PAC" evidence="20">
    <location>
        <begin position="388"/>
        <end position="448"/>
    </location>
</feature>
<dbReference type="InterPro" id="IPR003661">
    <property type="entry name" value="HisK_dim/P_dom"/>
</dbReference>
<dbReference type="SMART" id="SM00388">
    <property type="entry name" value="HisKA"/>
    <property type="match status" value="1"/>
</dbReference>
<evidence type="ECO:0000256" key="7">
    <source>
        <dbReference type="ARBA" id="ARBA00022692"/>
    </source>
</evidence>
<dbReference type="EMBL" id="JAALDK010000001">
    <property type="protein sequence ID" value="NUX99816.1"/>
    <property type="molecule type" value="Genomic_DNA"/>
</dbReference>
<dbReference type="Gene3D" id="3.30.450.20">
    <property type="entry name" value="PAS domain"/>
    <property type="match status" value="2"/>
</dbReference>
<dbReference type="Gene3D" id="3.40.50.2300">
    <property type="match status" value="1"/>
</dbReference>
<dbReference type="InterPro" id="IPR011006">
    <property type="entry name" value="CheY-like_superfamily"/>
</dbReference>
<name>A0A7Y6JWN0_9BURK</name>
<feature type="domain" description="Histidine kinase" evidence="17">
    <location>
        <begin position="468"/>
        <end position="691"/>
    </location>
</feature>
<evidence type="ECO:0000256" key="16">
    <source>
        <dbReference type="SAM" id="Phobius"/>
    </source>
</evidence>
<feature type="region of interest" description="Disordered" evidence="15">
    <location>
        <begin position="228"/>
        <end position="247"/>
    </location>
</feature>
<keyword evidence="8" id="KW-0547">Nucleotide-binding</keyword>
<dbReference type="InterPro" id="IPR013655">
    <property type="entry name" value="PAS_fold_3"/>
</dbReference>
<dbReference type="SUPFAM" id="SSF55874">
    <property type="entry name" value="ATPase domain of HSP90 chaperone/DNA topoisomerase II/histidine kinase"/>
    <property type="match status" value="1"/>
</dbReference>
<evidence type="ECO:0000259" key="19">
    <source>
        <dbReference type="PROSITE" id="PS50112"/>
    </source>
</evidence>
<proteinExistence type="predicted"/>
<dbReference type="AlphaFoldDB" id="A0A7Y6JWN0"/>
<dbReference type="GO" id="GO:0000155">
    <property type="term" value="F:phosphorelay sensor kinase activity"/>
    <property type="evidence" value="ECO:0007669"/>
    <property type="project" value="InterPro"/>
</dbReference>
<dbReference type="CDD" id="cd00082">
    <property type="entry name" value="HisKA"/>
    <property type="match status" value="1"/>
</dbReference>
<dbReference type="InterPro" id="IPR001789">
    <property type="entry name" value="Sig_transdc_resp-reg_receiver"/>
</dbReference>
<reference evidence="21 22" key="1">
    <citation type="submission" date="2020-02" db="EMBL/GenBank/DDBJ databases">
        <title>Paraburkholderia simonii sp. nov. and Paraburkholderia youngii sp. nov. Brazilian and Mexican Mimosa-associated rhizobia.</title>
        <authorList>
            <person name="Mavima L."/>
            <person name="Beukes C.W."/>
            <person name="Chan W.Y."/>
            <person name="Palmer M."/>
            <person name="De Meyer S.E."/>
            <person name="James E.K."/>
            <person name="Venter S.N."/>
            <person name="Steenkamp E.T."/>
        </authorList>
    </citation>
    <scope>NUCLEOTIDE SEQUENCE [LARGE SCALE GENOMIC DNA]</scope>
    <source>
        <strain evidence="21 22">JPY169</strain>
    </source>
</reference>
<dbReference type="CDD" id="cd00156">
    <property type="entry name" value="REC"/>
    <property type="match status" value="1"/>
</dbReference>
<keyword evidence="10" id="KW-0067">ATP-binding</keyword>
<keyword evidence="11 16" id="KW-1133">Transmembrane helix</keyword>
<dbReference type="PROSITE" id="PS50112">
    <property type="entry name" value="PAS"/>
    <property type="match status" value="1"/>
</dbReference>
<feature type="domain" description="Response regulatory" evidence="18">
    <location>
        <begin position="711"/>
        <end position="827"/>
    </location>
</feature>
<evidence type="ECO:0000256" key="11">
    <source>
        <dbReference type="ARBA" id="ARBA00022989"/>
    </source>
</evidence>
<dbReference type="GO" id="GO:0005524">
    <property type="term" value="F:ATP binding"/>
    <property type="evidence" value="ECO:0007669"/>
    <property type="project" value="UniProtKB-KW"/>
</dbReference>
<comment type="subcellular location">
    <subcellularLocation>
        <location evidence="2">Cell membrane</location>
        <topology evidence="2">Multi-pass membrane protein</topology>
    </subcellularLocation>
</comment>
<evidence type="ECO:0000256" key="1">
    <source>
        <dbReference type="ARBA" id="ARBA00000085"/>
    </source>
</evidence>
<dbReference type="SUPFAM" id="SSF52172">
    <property type="entry name" value="CheY-like"/>
    <property type="match status" value="1"/>
</dbReference>
<keyword evidence="9" id="KW-0418">Kinase</keyword>
<dbReference type="Gene3D" id="1.10.287.130">
    <property type="match status" value="1"/>
</dbReference>
<keyword evidence="12" id="KW-0902">Two-component regulatory system</keyword>
<dbReference type="Pfam" id="PF00072">
    <property type="entry name" value="Response_reg"/>
    <property type="match status" value="1"/>
</dbReference>
<evidence type="ECO:0000256" key="4">
    <source>
        <dbReference type="ARBA" id="ARBA00022475"/>
    </source>
</evidence>
<comment type="catalytic activity">
    <reaction evidence="1">
        <text>ATP + protein L-histidine = ADP + protein N-phospho-L-histidine.</text>
        <dbReference type="EC" id="2.7.13.3"/>
    </reaction>
</comment>
<dbReference type="Pfam" id="PF02518">
    <property type="entry name" value="HATPase_c"/>
    <property type="match status" value="1"/>
</dbReference>
<evidence type="ECO:0000256" key="2">
    <source>
        <dbReference type="ARBA" id="ARBA00004651"/>
    </source>
</evidence>
<dbReference type="Pfam" id="PF00512">
    <property type="entry name" value="HisKA"/>
    <property type="match status" value="1"/>
</dbReference>
<feature type="modified residue" description="4-aspartylphosphate" evidence="14">
    <location>
        <position position="762"/>
    </location>
</feature>
<dbReference type="GeneID" id="301100451"/>
<organism evidence="21 22">
    <name type="scientific">Paraburkholderia youngii</name>
    <dbReference type="NCBI Taxonomy" id="2782701"/>
    <lineage>
        <taxon>Bacteria</taxon>
        <taxon>Pseudomonadati</taxon>
        <taxon>Pseudomonadota</taxon>
        <taxon>Betaproteobacteria</taxon>
        <taxon>Burkholderiales</taxon>
        <taxon>Burkholderiaceae</taxon>
        <taxon>Paraburkholderia</taxon>
    </lineage>
</organism>
<keyword evidence="13 16" id="KW-0472">Membrane</keyword>
<dbReference type="InterPro" id="IPR036890">
    <property type="entry name" value="HATPase_C_sf"/>
</dbReference>
<dbReference type="InterPro" id="IPR004358">
    <property type="entry name" value="Sig_transdc_His_kin-like_C"/>
</dbReference>
<protein>
    <recommendedName>
        <fullName evidence="3">histidine kinase</fullName>
        <ecNumber evidence="3">2.7.13.3</ecNumber>
    </recommendedName>
</protein>
<dbReference type="Pfam" id="PF02743">
    <property type="entry name" value="dCache_1"/>
    <property type="match status" value="1"/>
</dbReference>
<evidence type="ECO:0000256" key="8">
    <source>
        <dbReference type="ARBA" id="ARBA00022741"/>
    </source>
</evidence>
<dbReference type="NCBIfam" id="TIGR00229">
    <property type="entry name" value="sensory_box"/>
    <property type="match status" value="1"/>
</dbReference>
<evidence type="ECO:0000256" key="12">
    <source>
        <dbReference type="ARBA" id="ARBA00023012"/>
    </source>
</evidence>
<evidence type="ECO:0000259" key="18">
    <source>
        <dbReference type="PROSITE" id="PS50110"/>
    </source>
</evidence>
<dbReference type="RefSeq" id="WP_176106407.1">
    <property type="nucleotide sequence ID" value="NZ_JAALDK010000001.1"/>
</dbReference>
<dbReference type="SMART" id="SM00448">
    <property type="entry name" value="REC"/>
    <property type="match status" value="1"/>
</dbReference>
<sequence>MSNHCELNIKASMSTERIRRRFAWPHQYGLLAAGCLFVVLLWIGAVTESFRSRQLVLQSNDRELSSLASALAEQTARSLQGVEFILRRTSGWSRDANNAADAGEAVNRFLREEIAGVPQVRQLDIVDATGQRIATTLPGGPAANVSQRAYFKAVQRASGNALVVSDPLVSMVDGRPTFAMASRLEDEDGRFKGAVVALIEDGYFRDFYRRVDADERTGITLRREDGAPVVASTSGKQPGERGRPLLSARKPVPGFQLTVDVTRDEALALQTWRITTIYDFIGTSALSLLVVALGLALMRRLQQLGRFTRRLQSSQRRWRAVFDNAPAGIMLLRPRGRYLGANPAFQRMVGYSSTELKNLTDTDITHPEDVELTRQHVERLLRDGSQSIRFEKRYQHRDGYTVWTDVRLARVTVSEETTGKDPARQEDVIVATVEDVTQRREDEQARRQLESQLRQSQKLEALGTFAGGIAHDFNNILGAIVGYGELALQALADETPEQRYVAQVLKSADRARSLVERILTFSRSGLTTRQPVHVQPIVHDSIEMLKVRLPAGIRLEVELNAPEAHIEGDPAHLDQLVTNLCVNAIHAMPDGGTLSVVLDTLELDAACSLSHGAVEAGHFVRLAVSDSGVGMTPDLLERIFNPFFTTRKAGEGTGLGLALVDGIVREYGGGIDVRTVVGAGSQFTLLLPTIDSHTSQAPGDKEACPHGEGQTILLVDDEEALVRIGEERLAELGYEPAGFVSSDAAWQAFLADPQRFDAVVTDQTMPAITGVELARMIRSVRAEIPIILVSGFSSPALETQVREAGVNAQLRKPLPKAELARTLKHLLPD</sequence>
<dbReference type="PROSITE" id="PS50109">
    <property type="entry name" value="HIS_KIN"/>
    <property type="match status" value="1"/>
</dbReference>
<evidence type="ECO:0000256" key="9">
    <source>
        <dbReference type="ARBA" id="ARBA00022777"/>
    </source>
</evidence>
<dbReference type="SUPFAM" id="SSF55785">
    <property type="entry name" value="PYP-like sensor domain (PAS domain)"/>
    <property type="match status" value="1"/>
</dbReference>
<feature type="domain" description="PAS" evidence="19">
    <location>
        <begin position="314"/>
        <end position="384"/>
    </location>
</feature>
<gene>
    <name evidence="21" type="ORF">G5S42_08905</name>
</gene>
<dbReference type="InterPro" id="IPR033479">
    <property type="entry name" value="dCache_1"/>
</dbReference>
<dbReference type="InterPro" id="IPR036097">
    <property type="entry name" value="HisK_dim/P_sf"/>
</dbReference>
<dbReference type="InterPro" id="IPR000014">
    <property type="entry name" value="PAS"/>
</dbReference>
<dbReference type="GO" id="GO:0005886">
    <property type="term" value="C:plasma membrane"/>
    <property type="evidence" value="ECO:0007669"/>
    <property type="project" value="UniProtKB-SubCell"/>
</dbReference>
<evidence type="ECO:0000256" key="3">
    <source>
        <dbReference type="ARBA" id="ARBA00012438"/>
    </source>
</evidence>
<dbReference type="InterPro" id="IPR005467">
    <property type="entry name" value="His_kinase_dom"/>
</dbReference>
<evidence type="ECO:0000256" key="6">
    <source>
        <dbReference type="ARBA" id="ARBA00022679"/>
    </source>
</evidence>
<dbReference type="SMART" id="SM00091">
    <property type="entry name" value="PAS"/>
    <property type="match status" value="1"/>
</dbReference>
<evidence type="ECO:0000256" key="14">
    <source>
        <dbReference type="PROSITE-ProRule" id="PRU00169"/>
    </source>
</evidence>
<dbReference type="CDD" id="cd00130">
    <property type="entry name" value="PAS"/>
    <property type="match status" value="1"/>
</dbReference>
<dbReference type="PANTHER" id="PTHR43065:SF46">
    <property type="entry name" value="C4-DICARBOXYLATE TRANSPORT SENSOR PROTEIN DCTB"/>
    <property type="match status" value="1"/>
</dbReference>
<dbReference type="InterPro" id="IPR003594">
    <property type="entry name" value="HATPase_dom"/>
</dbReference>
<evidence type="ECO:0000256" key="13">
    <source>
        <dbReference type="ARBA" id="ARBA00023136"/>
    </source>
</evidence>
<dbReference type="PANTHER" id="PTHR43065">
    <property type="entry name" value="SENSOR HISTIDINE KINASE"/>
    <property type="match status" value="1"/>
</dbReference>
<dbReference type="PROSITE" id="PS50110">
    <property type="entry name" value="RESPONSE_REGULATORY"/>
    <property type="match status" value="1"/>
</dbReference>
<feature type="transmembrane region" description="Helical" evidence="16">
    <location>
        <begin position="28"/>
        <end position="45"/>
    </location>
</feature>
<evidence type="ECO:0000259" key="20">
    <source>
        <dbReference type="PROSITE" id="PS50113"/>
    </source>
</evidence>
<evidence type="ECO:0000256" key="5">
    <source>
        <dbReference type="ARBA" id="ARBA00022553"/>
    </source>
</evidence>
<dbReference type="InterPro" id="IPR035965">
    <property type="entry name" value="PAS-like_dom_sf"/>
</dbReference>
<dbReference type="CDD" id="cd12914">
    <property type="entry name" value="PDC1_DGC_like"/>
    <property type="match status" value="1"/>
</dbReference>
<evidence type="ECO:0000313" key="22">
    <source>
        <dbReference type="Proteomes" id="UP000594380"/>
    </source>
</evidence>
<keyword evidence="7 16" id="KW-0812">Transmembrane</keyword>
<dbReference type="Gene3D" id="3.30.565.10">
    <property type="entry name" value="Histidine kinase-like ATPase, C-terminal domain"/>
    <property type="match status" value="1"/>
</dbReference>
<keyword evidence="6" id="KW-0808">Transferase</keyword>
<dbReference type="PROSITE" id="PS50113">
    <property type="entry name" value="PAC"/>
    <property type="match status" value="1"/>
</dbReference>
<accession>A0A7Y6JWN0</accession>
<keyword evidence="5 14" id="KW-0597">Phosphoprotein</keyword>
<dbReference type="SUPFAM" id="SSF47384">
    <property type="entry name" value="Homodimeric domain of signal transducing histidine kinase"/>
    <property type="match status" value="1"/>
</dbReference>
<keyword evidence="4" id="KW-1003">Cell membrane</keyword>
<comment type="caution">
    <text evidence="21">The sequence shown here is derived from an EMBL/GenBank/DDBJ whole genome shotgun (WGS) entry which is preliminary data.</text>
</comment>
<evidence type="ECO:0000259" key="17">
    <source>
        <dbReference type="PROSITE" id="PS50109"/>
    </source>
</evidence>
<dbReference type="PRINTS" id="PR00344">
    <property type="entry name" value="BCTRLSENSOR"/>
</dbReference>
<evidence type="ECO:0000313" key="21">
    <source>
        <dbReference type="EMBL" id="NUX99816.1"/>
    </source>
</evidence>